<dbReference type="Pfam" id="PF13460">
    <property type="entry name" value="NAD_binding_10"/>
    <property type="match status" value="1"/>
</dbReference>
<proteinExistence type="predicted"/>
<evidence type="ECO:0000313" key="13">
    <source>
        <dbReference type="EMBL" id="CAK0745014.1"/>
    </source>
</evidence>
<dbReference type="EMBL" id="CAUYUE010000002">
    <property type="protein sequence ID" value="CAK0745014.1"/>
    <property type="molecule type" value="Genomic_DNA"/>
</dbReference>
<evidence type="ECO:0000256" key="2">
    <source>
        <dbReference type="ARBA" id="ARBA00005173"/>
    </source>
</evidence>
<dbReference type="GO" id="GO:0009507">
    <property type="term" value="C:chloroplast"/>
    <property type="evidence" value="ECO:0007669"/>
    <property type="project" value="UniProtKB-SubCell"/>
</dbReference>
<evidence type="ECO:0000256" key="8">
    <source>
        <dbReference type="ARBA" id="ARBA00023171"/>
    </source>
</evidence>
<gene>
    <name evidence="13" type="ORF">CVIRNUC_001590</name>
</gene>
<evidence type="ECO:0000313" key="14">
    <source>
        <dbReference type="Proteomes" id="UP001314263"/>
    </source>
</evidence>
<keyword evidence="6" id="KW-0809">Transit peptide</keyword>
<evidence type="ECO:0000256" key="1">
    <source>
        <dbReference type="ARBA" id="ARBA00004229"/>
    </source>
</evidence>
<evidence type="ECO:0000259" key="12">
    <source>
        <dbReference type="Pfam" id="PF13460"/>
    </source>
</evidence>
<dbReference type="InterPro" id="IPR044201">
    <property type="entry name" value="DVR-like"/>
</dbReference>
<feature type="domain" description="NAD(P)-binding" evidence="12">
    <location>
        <begin position="97"/>
        <end position="294"/>
    </location>
</feature>
<dbReference type="InterPro" id="IPR016040">
    <property type="entry name" value="NAD(P)-bd_dom"/>
</dbReference>
<keyword evidence="3" id="KW-0150">Chloroplast</keyword>
<protein>
    <recommendedName>
        <fullName evidence="10">Divinyl chlorophyllide a 8-vinyl-reductase, chloroplastic</fullName>
        <ecNumber evidence="9">1.3.1.75</ecNumber>
    </recommendedName>
</protein>
<dbReference type="Gene3D" id="3.40.50.720">
    <property type="entry name" value="NAD(P)-binding Rossmann-like Domain"/>
    <property type="match status" value="1"/>
</dbReference>
<evidence type="ECO:0000256" key="5">
    <source>
        <dbReference type="ARBA" id="ARBA00022857"/>
    </source>
</evidence>
<evidence type="ECO:0000256" key="7">
    <source>
        <dbReference type="ARBA" id="ARBA00023002"/>
    </source>
</evidence>
<evidence type="ECO:0000256" key="3">
    <source>
        <dbReference type="ARBA" id="ARBA00022528"/>
    </source>
</evidence>
<dbReference type="SUPFAM" id="SSF51735">
    <property type="entry name" value="NAD(P)-binding Rossmann-fold domains"/>
    <property type="match status" value="1"/>
</dbReference>
<dbReference type="GO" id="GO:0033728">
    <property type="term" value="F:3,8-divinyl protochlorophyllide a 8-vinyl-reductase (NADPH) activity"/>
    <property type="evidence" value="ECO:0007669"/>
    <property type="project" value="UniProtKB-EC"/>
</dbReference>
<keyword evidence="4" id="KW-0934">Plastid</keyword>
<keyword evidence="8" id="KW-0149">Chlorophyll biosynthesis</keyword>
<comment type="caution">
    <text evidence="13">The sequence shown here is derived from an EMBL/GenBank/DDBJ whole genome shotgun (WGS) entry which is preliminary data.</text>
</comment>
<evidence type="ECO:0000256" key="9">
    <source>
        <dbReference type="ARBA" id="ARBA00024059"/>
    </source>
</evidence>
<dbReference type="PANTHER" id="PTHR47378:SF1">
    <property type="entry name" value="DIVINYL CHLOROPHYLLIDE A 8-VINYL-REDUCTASE, CHLOROPLASTIC"/>
    <property type="match status" value="1"/>
</dbReference>
<dbReference type="InterPro" id="IPR036291">
    <property type="entry name" value="NAD(P)-bd_dom_sf"/>
</dbReference>
<keyword evidence="7" id="KW-0560">Oxidoreductase</keyword>
<dbReference type="PANTHER" id="PTHR47378">
    <property type="entry name" value="DIVINYL CHLOROPHYLLIDE A 8-VINYL-REDUCTASE, CHLOROPLASTIC"/>
    <property type="match status" value="1"/>
</dbReference>
<accession>A0AAV1HVV4</accession>
<evidence type="ECO:0000256" key="4">
    <source>
        <dbReference type="ARBA" id="ARBA00022640"/>
    </source>
</evidence>
<comment type="pathway">
    <text evidence="2">Porphyrin-containing compound metabolism; chlorophyll biosynthesis.</text>
</comment>
<keyword evidence="14" id="KW-1185">Reference proteome</keyword>
<dbReference type="GO" id="GO:0015995">
    <property type="term" value="P:chlorophyll biosynthetic process"/>
    <property type="evidence" value="ECO:0007669"/>
    <property type="project" value="UniProtKB-KW"/>
</dbReference>
<name>A0AAV1HVV4_9CHLO</name>
<dbReference type="EC" id="1.3.1.75" evidence="9"/>
<reference evidence="13 14" key="1">
    <citation type="submission" date="2023-10" db="EMBL/GenBank/DDBJ databases">
        <authorList>
            <person name="Maclean D."/>
            <person name="Macfadyen A."/>
        </authorList>
    </citation>
    <scope>NUCLEOTIDE SEQUENCE [LARGE SCALE GENOMIC DNA]</scope>
</reference>
<evidence type="ECO:0000256" key="6">
    <source>
        <dbReference type="ARBA" id="ARBA00022946"/>
    </source>
</evidence>
<comment type="subcellular location">
    <subcellularLocation>
        <location evidence="1">Plastid</location>
        <location evidence="1">Chloroplast</location>
    </subcellularLocation>
</comment>
<dbReference type="AlphaFoldDB" id="A0AAV1HVV4"/>
<dbReference type="CDD" id="cd05243">
    <property type="entry name" value="SDR_a5"/>
    <property type="match status" value="1"/>
</dbReference>
<comment type="catalytic activity">
    <reaction evidence="11">
        <text>protochlorophyllide a + NADP(+) = 3,8-divinyl protochlorophyllide a + NADPH + H(+)</text>
        <dbReference type="Rhea" id="RHEA:48884"/>
        <dbReference type="ChEBI" id="CHEBI:15378"/>
        <dbReference type="ChEBI" id="CHEBI:57783"/>
        <dbReference type="ChEBI" id="CHEBI:58349"/>
        <dbReference type="ChEBI" id="CHEBI:58632"/>
        <dbReference type="ChEBI" id="CHEBI:83350"/>
        <dbReference type="EC" id="1.3.1.75"/>
    </reaction>
</comment>
<evidence type="ECO:0000256" key="10">
    <source>
        <dbReference type="ARBA" id="ARBA00024089"/>
    </source>
</evidence>
<keyword evidence="5" id="KW-0521">NADP</keyword>
<dbReference type="Proteomes" id="UP001314263">
    <property type="component" value="Unassembled WGS sequence"/>
</dbReference>
<organism evidence="13 14">
    <name type="scientific">Coccomyxa viridis</name>
    <dbReference type="NCBI Taxonomy" id="1274662"/>
    <lineage>
        <taxon>Eukaryota</taxon>
        <taxon>Viridiplantae</taxon>
        <taxon>Chlorophyta</taxon>
        <taxon>core chlorophytes</taxon>
        <taxon>Trebouxiophyceae</taxon>
        <taxon>Trebouxiophyceae incertae sedis</taxon>
        <taxon>Coccomyxaceae</taxon>
        <taxon>Coccomyxa</taxon>
    </lineage>
</organism>
<evidence type="ECO:0000256" key="11">
    <source>
        <dbReference type="ARBA" id="ARBA00049498"/>
    </source>
</evidence>
<sequence length="419" mass="46047">MLMSHTAQCSMLRGPDGLCRSFPQAFYRPFQRADVHQHTAPVLRPPCQALSSTMRRQMMPSLRQQQKASRLQRCICAAASSDYRQRENSDVRVLVVGATGYIGKFVVKELINRGYNVVPFARGKSGVGGKAGMEDTKQEFEGADVRFGSVSDLTSLRDVAFAEPVDVVVSCLASRTGGKKDSWAVDYQATKNVLEVAREKGAQHFVLLSAICVQKPLLEFQHAKLKLEAALQSAGDITYSIVRPTAFFKSLAGQVQLVKTGKPYVMFGDGQLASCKPISEADLASFMADCVKDPSKANKMLPIGGPGKAWSALEQGEYLFRLAERKPSFIKVPVALMDGIIGFLDLLAKVFPGLEDSAEYGRIGKYYATESMLVYDHDKQQYDAEATPSYGKDTLEEFFRRAVKEDGMKGQELGDAAVF</sequence>